<comment type="caution">
    <text evidence="2">The sequence shown here is derived from an EMBL/GenBank/DDBJ whole genome shotgun (WGS) entry which is preliminary data.</text>
</comment>
<feature type="region of interest" description="Disordered" evidence="1">
    <location>
        <begin position="40"/>
        <end position="63"/>
    </location>
</feature>
<evidence type="ECO:0008006" key="4">
    <source>
        <dbReference type="Google" id="ProtNLM"/>
    </source>
</evidence>
<gene>
    <name evidence="2" type="ORF">KSB_23800</name>
</gene>
<reference evidence="2 3" key="1">
    <citation type="journal article" date="2021" name="Int. J. Syst. Evol. Microbiol.">
        <title>Reticulibacter mediterranei gen. nov., sp. nov., within the new family Reticulibacteraceae fam. nov., and Ktedonospora formicarum gen. nov., sp. nov., Ktedonobacter robiniae sp. nov., Dictyobacter formicarum sp. nov. and Dictyobacter arantiisoli sp. nov., belonging to the class Ktedonobacteria.</title>
        <authorList>
            <person name="Yabe S."/>
            <person name="Zheng Y."/>
            <person name="Wang C.M."/>
            <person name="Sakai Y."/>
            <person name="Abe K."/>
            <person name="Yokota A."/>
            <person name="Donadio S."/>
            <person name="Cavaletti L."/>
            <person name="Monciardini P."/>
        </authorList>
    </citation>
    <scope>NUCLEOTIDE SEQUENCE [LARGE SCALE GENOMIC DNA]</scope>
    <source>
        <strain evidence="2 3">SOSP1-30</strain>
    </source>
</reference>
<feature type="compositionally biased region" description="Low complexity" evidence="1">
    <location>
        <begin position="48"/>
        <end position="59"/>
    </location>
</feature>
<dbReference type="Proteomes" id="UP000654345">
    <property type="component" value="Unassembled WGS sequence"/>
</dbReference>
<dbReference type="EMBL" id="BNJG01000001">
    <property type="protein sequence ID" value="GHO53905.1"/>
    <property type="molecule type" value="Genomic_DNA"/>
</dbReference>
<keyword evidence="3" id="KW-1185">Reference proteome</keyword>
<sequence>MPTENGAYTLLVLRRKPFLITIVLSLFLLLFLAGCGATSSGTGGTGSGNSNPGNGSTKTVKGFGAENGCPSDAVLETRPSNPTVTVKPTQQDSTVTVHKGDVMEVQLPFGSRWAGPTKSEGPLQMEMTAGFADQGAKACVWRFSVQGTGHATLNFSKRALCNGKERVCAMYIMPYTFTVNAQ</sequence>
<name>A0ABQ3UNE8_9CHLR</name>
<protein>
    <recommendedName>
        <fullName evidence="4">Proteinase inhibitor I42 chagasin domain-containing protein</fullName>
    </recommendedName>
</protein>
<evidence type="ECO:0000313" key="2">
    <source>
        <dbReference type="EMBL" id="GHO53905.1"/>
    </source>
</evidence>
<evidence type="ECO:0000256" key="1">
    <source>
        <dbReference type="SAM" id="MobiDB-lite"/>
    </source>
</evidence>
<proteinExistence type="predicted"/>
<evidence type="ECO:0000313" key="3">
    <source>
        <dbReference type="Proteomes" id="UP000654345"/>
    </source>
</evidence>
<accession>A0ABQ3UNE8</accession>
<organism evidence="2 3">
    <name type="scientific">Ktedonobacter robiniae</name>
    <dbReference type="NCBI Taxonomy" id="2778365"/>
    <lineage>
        <taxon>Bacteria</taxon>
        <taxon>Bacillati</taxon>
        <taxon>Chloroflexota</taxon>
        <taxon>Ktedonobacteria</taxon>
        <taxon>Ktedonobacterales</taxon>
        <taxon>Ktedonobacteraceae</taxon>
        <taxon>Ktedonobacter</taxon>
    </lineage>
</organism>